<dbReference type="InterPro" id="IPR016181">
    <property type="entry name" value="Acyl_CoA_acyltransferase"/>
</dbReference>
<keyword evidence="2" id="KW-0808">Transferase</keyword>
<dbReference type="Gene3D" id="3.40.630.30">
    <property type="match status" value="1"/>
</dbReference>
<evidence type="ECO:0000313" key="3">
    <source>
        <dbReference type="Proteomes" id="UP000298433"/>
    </source>
</evidence>
<feature type="non-terminal residue" evidence="2">
    <location>
        <position position="1"/>
    </location>
</feature>
<dbReference type="AlphaFoldDB" id="A0A4R8XV98"/>
<dbReference type="OrthoDB" id="9797456at2"/>
<dbReference type="GO" id="GO:0016747">
    <property type="term" value="F:acyltransferase activity, transferring groups other than amino-acyl groups"/>
    <property type="evidence" value="ECO:0007669"/>
    <property type="project" value="InterPro"/>
</dbReference>
<proteinExistence type="predicted"/>
<protein>
    <submittedName>
        <fullName evidence="2">GNAT family N-acetyltransferase</fullName>
    </submittedName>
</protein>
<evidence type="ECO:0000259" key="1">
    <source>
        <dbReference type="PROSITE" id="PS51186"/>
    </source>
</evidence>
<sequence length="200" mass="21415">SFPGAPHLSIGVDSTDGAVGDAADLAAAQLDVTRLVVLALSAEAPRRPARPTPDVTFRQLDVDDDRDWAQAVALRLSNAADSVGYAEFATRRLAAMRQLQWAHHGSWFGAFLDGNMVSGLGIFSDGGGTARYQSIDTHPDFRKRGFAGALLHAAGRYATKELAATTLVIVADPDDVAIRLYRTLGFTENEIQIQLGRPTP</sequence>
<gene>
    <name evidence="2" type="ORF">E3T23_01905</name>
</gene>
<dbReference type="PROSITE" id="PS51186">
    <property type="entry name" value="GNAT"/>
    <property type="match status" value="1"/>
</dbReference>
<organism evidence="2 3">
    <name type="scientific">Cryobacterium cheniae</name>
    <dbReference type="NCBI Taxonomy" id="1259262"/>
    <lineage>
        <taxon>Bacteria</taxon>
        <taxon>Bacillati</taxon>
        <taxon>Actinomycetota</taxon>
        <taxon>Actinomycetes</taxon>
        <taxon>Micrococcales</taxon>
        <taxon>Microbacteriaceae</taxon>
        <taxon>Cryobacterium</taxon>
    </lineage>
</organism>
<feature type="domain" description="N-acetyltransferase" evidence="1">
    <location>
        <begin position="55"/>
        <end position="200"/>
    </location>
</feature>
<reference evidence="2 3" key="1">
    <citation type="submission" date="2019-03" db="EMBL/GenBank/DDBJ databases">
        <title>Genomics of glacier-inhabiting Cryobacterium strains.</title>
        <authorList>
            <person name="Liu Q."/>
            <person name="Xin Y.-H."/>
        </authorList>
    </citation>
    <scope>NUCLEOTIDE SEQUENCE [LARGE SCALE GENOMIC DNA]</scope>
    <source>
        <strain evidence="2 3">TMT2-48-2</strain>
    </source>
</reference>
<keyword evidence="3" id="KW-1185">Reference proteome</keyword>
<dbReference type="Pfam" id="PF00583">
    <property type="entry name" value="Acetyltransf_1"/>
    <property type="match status" value="1"/>
</dbReference>
<name>A0A4R8XV98_9MICO</name>
<dbReference type="Proteomes" id="UP000298433">
    <property type="component" value="Unassembled WGS sequence"/>
</dbReference>
<dbReference type="SUPFAM" id="SSF55729">
    <property type="entry name" value="Acyl-CoA N-acyltransferases (Nat)"/>
    <property type="match status" value="1"/>
</dbReference>
<comment type="caution">
    <text evidence="2">The sequence shown here is derived from an EMBL/GenBank/DDBJ whole genome shotgun (WGS) entry which is preliminary data.</text>
</comment>
<evidence type="ECO:0000313" key="2">
    <source>
        <dbReference type="EMBL" id="TFC83522.1"/>
    </source>
</evidence>
<dbReference type="RefSeq" id="WP_134368728.1">
    <property type="nucleotide sequence ID" value="NZ_SOGN01000012.1"/>
</dbReference>
<dbReference type="EMBL" id="SOGN01000012">
    <property type="protein sequence ID" value="TFC83522.1"/>
    <property type="molecule type" value="Genomic_DNA"/>
</dbReference>
<accession>A0A4R8XV98</accession>
<dbReference type="InterPro" id="IPR000182">
    <property type="entry name" value="GNAT_dom"/>
</dbReference>